<reference evidence="6 7" key="1">
    <citation type="submission" date="2020-05" db="EMBL/GenBank/DDBJ databases">
        <title>Aquirufa sp. strain 15G-AUS-rot a new Aquirufa species.</title>
        <authorList>
            <person name="Pitt A."/>
            <person name="Hahn M.W."/>
        </authorList>
    </citation>
    <scope>NUCLEOTIDE SEQUENCE [LARGE SCALE GENOMIC DNA]</scope>
    <source>
        <strain evidence="6 7">15G-AUS-rot</strain>
    </source>
</reference>
<dbReference type="RefSeq" id="WP_173493849.1">
    <property type="nucleotide sequence ID" value="NZ_CP054056.1"/>
</dbReference>
<sequence>MAEAKLPKVPKRENSLIFFLVAAILAPLIRLMFRIKTEGIENLPKGGYILVANHVNYLDPLAFAYSVYIHMKRTPHYLAKEPLFRIPVIGALLPKVGQIPVYRGGKSNEQPLRAAVEFLKAGQVVVVFPEGTLTRDPNQWPMRGKSGAIRLAIELGLPIVPAGHWGIEKILGTYSKRFRPNPFHVVRVKIGQPMFFEHLRKDGISATEMNQATDQVMKRIAGLVGEIRGETPPEELWDPAKQGQSEIGNFRKEN</sequence>
<dbReference type="PANTHER" id="PTHR10434:SF40">
    <property type="entry name" value="1-ACYL-SN-GLYCEROL-3-PHOSPHATE ACYLTRANSFERASE"/>
    <property type="match status" value="1"/>
</dbReference>
<dbReference type="AlphaFoldDB" id="A0A7D4TKS0"/>
<proteinExistence type="predicted"/>
<dbReference type="PANTHER" id="PTHR10434">
    <property type="entry name" value="1-ACYL-SN-GLYCEROL-3-PHOSPHATE ACYLTRANSFERASE"/>
    <property type="match status" value="1"/>
</dbReference>
<accession>A0A7D4TKS0</accession>
<name>A0A7D4TKS0_9MICO</name>
<dbReference type="GO" id="GO:0006654">
    <property type="term" value="P:phosphatidic acid biosynthetic process"/>
    <property type="evidence" value="ECO:0007669"/>
    <property type="project" value="TreeGrafter"/>
</dbReference>
<dbReference type="CDD" id="cd07989">
    <property type="entry name" value="LPLAT_AGPAT-like"/>
    <property type="match status" value="1"/>
</dbReference>
<evidence type="ECO:0000313" key="6">
    <source>
        <dbReference type="EMBL" id="QKJ25552.1"/>
    </source>
</evidence>
<evidence type="ECO:0000256" key="4">
    <source>
        <dbReference type="SAM" id="Phobius"/>
    </source>
</evidence>
<dbReference type="KEGG" id="aqg:HRU87_05090"/>
<dbReference type="InterPro" id="IPR002123">
    <property type="entry name" value="Plipid/glycerol_acylTrfase"/>
</dbReference>
<feature type="transmembrane region" description="Helical" evidence="4">
    <location>
        <begin position="15"/>
        <end position="33"/>
    </location>
</feature>
<keyword evidence="1 6" id="KW-0808">Transferase</keyword>
<dbReference type="Pfam" id="PF01553">
    <property type="entry name" value="Acyltransferase"/>
    <property type="match status" value="1"/>
</dbReference>
<keyword evidence="4" id="KW-0472">Membrane</keyword>
<protein>
    <submittedName>
        <fullName evidence="6">1-acyl-sn-glycerol-3-phosphate acyltransferase</fullName>
    </submittedName>
</protein>
<keyword evidence="7" id="KW-1185">Reference proteome</keyword>
<dbReference type="EMBL" id="CP054056">
    <property type="protein sequence ID" value="QKJ25552.1"/>
    <property type="molecule type" value="Genomic_DNA"/>
</dbReference>
<evidence type="ECO:0000313" key="7">
    <source>
        <dbReference type="Proteomes" id="UP000501003"/>
    </source>
</evidence>
<dbReference type="SUPFAM" id="SSF69593">
    <property type="entry name" value="Glycerol-3-phosphate (1)-acyltransferase"/>
    <property type="match status" value="1"/>
</dbReference>
<keyword evidence="2 6" id="KW-0012">Acyltransferase</keyword>
<evidence type="ECO:0000256" key="2">
    <source>
        <dbReference type="ARBA" id="ARBA00023315"/>
    </source>
</evidence>
<dbReference type="GO" id="GO:0003841">
    <property type="term" value="F:1-acylglycerol-3-phosphate O-acyltransferase activity"/>
    <property type="evidence" value="ECO:0007669"/>
    <property type="project" value="TreeGrafter"/>
</dbReference>
<organism evidence="6 7">
    <name type="scientific">Aquiluna borgnonia</name>
    <dbReference type="NCBI Taxonomy" id="2499157"/>
    <lineage>
        <taxon>Bacteria</taxon>
        <taxon>Bacillati</taxon>
        <taxon>Actinomycetota</taxon>
        <taxon>Actinomycetes</taxon>
        <taxon>Micrococcales</taxon>
        <taxon>Microbacteriaceae</taxon>
        <taxon>Luna cluster</taxon>
        <taxon>Luna-1 subcluster</taxon>
        <taxon>Aquiluna</taxon>
    </lineage>
</organism>
<gene>
    <name evidence="6" type="ORF">HRU87_05090</name>
</gene>
<evidence type="ECO:0000256" key="1">
    <source>
        <dbReference type="ARBA" id="ARBA00022679"/>
    </source>
</evidence>
<feature type="domain" description="Phospholipid/glycerol acyltransferase" evidence="5">
    <location>
        <begin position="48"/>
        <end position="167"/>
    </location>
</feature>
<keyword evidence="4" id="KW-1133">Transmembrane helix</keyword>
<dbReference type="SMART" id="SM00563">
    <property type="entry name" value="PlsC"/>
    <property type="match status" value="1"/>
</dbReference>
<dbReference type="Proteomes" id="UP000501003">
    <property type="component" value="Chromosome"/>
</dbReference>
<keyword evidence="4" id="KW-0812">Transmembrane</keyword>
<feature type="region of interest" description="Disordered" evidence="3">
    <location>
        <begin position="230"/>
        <end position="254"/>
    </location>
</feature>
<evidence type="ECO:0000256" key="3">
    <source>
        <dbReference type="SAM" id="MobiDB-lite"/>
    </source>
</evidence>
<evidence type="ECO:0000259" key="5">
    <source>
        <dbReference type="SMART" id="SM00563"/>
    </source>
</evidence>